<proteinExistence type="predicted"/>
<name>A0ABT9XGD5_9BACL</name>
<accession>A0ABT9XGD5</accession>
<protein>
    <recommendedName>
        <fullName evidence="3">Spore germination protein gerPA/gerPF</fullName>
    </recommendedName>
</protein>
<dbReference type="EMBL" id="JAUSTP010000002">
    <property type="protein sequence ID" value="MDQ0188821.1"/>
    <property type="molecule type" value="Genomic_DNA"/>
</dbReference>
<evidence type="ECO:0008006" key="3">
    <source>
        <dbReference type="Google" id="ProtNLM"/>
    </source>
</evidence>
<gene>
    <name evidence="1" type="ORF">J2S03_000633</name>
</gene>
<comment type="caution">
    <text evidence="1">The sequence shown here is derived from an EMBL/GenBank/DDBJ whole genome shotgun (WGS) entry which is preliminary data.</text>
</comment>
<dbReference type="Proteomes" id="UP001232973">
    <property type="component" value="Unassembled WGS sequence"/>
</dbReference>
<sequence length="68" mass="7340">MTTFMLGKIEIGTVRNESSVLRGRNVVDGRVSKQKINDGFGAVKGGRNAVMGQRAFVVDKDSIDMPGK</sequence>
<reference evidence="1 2" key="1">
    <citation type="submission" date="2023-07" db="EMBL/GenBank/DDBJ databases">
        <title>Genomic Encyclopedia of Type Strains, Phase IV (KMG-IV): sequencing the most valuable type-strain genomes for metagenomic binning, comparative biology and taxonomic classification.</title>
        <authorList>
            <person name="Goeker M."/>
        </authorList>
    </citation>
    <scope>NUCLEOTIDE SEQUENCE [LARGE SCALE GENOMIC DNA]</scope>
    <source>
        <strain evidence="1 2">DSM 4006</strain>
    </source>
</reference>
<dbReference type="RefSeq" id="WP_274455206.1">
    <property type="nucleotide sequence ID" value="NZ_CP067097.1"/>
</dbReference>
<organism evidence="1 2">
    <name type="scientific">Alicyclobacillus cycloheptanicus</name>
    <dbReference type="NCBI Taxonomy" id="1457"/>
    <lineage>
        <taxon>Bacteria</taxon>
        <taxon>Bacillati</taxon>
        <taxon>Bacillota</taxon>
        <taxon>Bacilli</taxon>
        <taxon>Bacillales</taxon>
        <taxon>Alicyclobacillaceae</taxon>
        <taxon>Alicyclobacillus</taxon>
    </lineage>
</organism>
<keyword evidence="2" id="KW-1185">Reference proteome</keyword>
<evidence type="ECO:0000313" key="1">
    <source>
        <dbReference type="EMBL" id="MDQ0188821.1"/>
    </source>
</evidence>
<evidence type="ECO:0000313" key="2">
    <source>
        <dbReference type="Proteomes" id="UP001232973"/>
    </source>
</evidence>